<dbReference type="Proteomes" id="UP000319280">
    <property type="component" value="Unassembled WGS sequence"/>
</dbReference>
<evidence type="ECO:0000256" key="4">
    <source>
        <dbReference type="ARBA" id="ARBA00022597"/>
    </source>
</evidence>
<dbReference type="GO" id="GO:0005737">
    <property type="term" value="C:cytoplasm"/>
    <property type="evidence" value="ECO:0007669"/>
    <property type="project" value="UniProtKB-SubCell"/>
</dbReference>
<evidence type="ECO:0000256" key="2">
    <source>
        <dbReference type="ARBA" id="ARBA00022448"/>
    </source>
</evidence>
<keyword evidence="2" id="KW-0813">Transport</keyword>
<sequence length="142" mass="15363">MGKMIGIILTGHGSFPEGLLKSVELIAGEVKQIEVIPFEEDKDSLECNIKDALKRVDTGSGVVCFTDLAGGTPFNVASAMSSTHDNVHVVGGTNSPMLLSGLFQRELAVNEFVELVMNEGKENIKQFEVKEKRQPTKDVDGI</sequence>
<dbReference type="EMBL" id="VCIA01000001">
    <property type="protein sequence ID" value="TMN21491.1"/>
    <property type="molecule type" value="Genomic_DNA"/>
</dbReference>
<evidence type="ECO:0000259" key="8">
    <source>
        <dbReference type="PROSITE" id="PS51096"/>
    </source>
</evidence>
<dbReference type="PANTHER" id="PTHR33799:SF1">
    <property type="entry name" value="PTS SYSTEM MANNOSE-SPECIFIC EIIAB COMPONENT-RELATED"/>
    <property type="match status" value="1"/>
</dbReference>
<keyword evidence="3" id="KW-0963">Cytoplasm</keyword>
<evidence type="ECO:0000256" key="7">
    <source>
        <dbReference type="ARBA" id="ARBA00022777"/>
    </source>
</evidence>
<dbReference type="AlphaFoldDB" id="A0A549YES5"/>
<reference evidence="9 11" key="1">
    <citation type="submission" date="2019-05" db="EMBL/GenBank/DDBJ databases">
        <title>Genomic analysis of Lentibacillus sp. NKC220-2.</title>
        <authorList>
            <person name="Oh Y.J."/>
        </authorList>
    </citation>
    <scope>NUCLEOTIDE SEQUENCE [LARGE SCALE GENOMIC DNA]</scope>
    <source>
        <strain evidence="9 11">NKC220-2</strain>
    </source>
</reference>
<dbReference type="InterPro" id="IPR004701">
    <property type="entry name" value="PTS_EIIA_man-typ"/>
</dbReference>
<dbReference type="GO" id="GO:0016020">
    <property type="term" value="C:membrane"/>
    <property type="evidence" value="ECO:0007669"/>
    <property type="project" value="InterPro"/>
</dbReference>
<dbReference type="Pfam" id="PF03610">
    <property type="entry name" value="EIIA-man"/>
    <property type="match status" value="1"/>
</dbReference>
<evidence type="ECO:0000313" key="9">
    <source>
        <dbReference type="EMBL" id="TMN21491.1"/>
    </source>
</evidence>
<keyword evidence="7" id="KW-0418">Kinase</keyword>
<evidence type="ECO:0000313" key="12">
    <source>
        <dbReference type="Proteomes" id="UP000319280"/>
    </source>
</evidence>
<dbReference type="EMBL" id="VJMZ01000001">
    <property type="protein sequence ID" value="TRM10389.1"/>
    <property type="molecule type" value="Genomic_DNA"/>
</dbReference>
<dbReference type="SUPFAM" id="SSF53062">
    <property type="entry name" value="PTS system fructose IIA component-like"/>
    <property type="match status" value="1"/>
</dbReference>
<evidence type="ECO:0000256" key="6">
    <source>
        <dbReference type="ARBA" id="ARBA00022683"/>
    </source>
</evidence>
<comment type="caution">
    <text evidence="10">The sequence shown here is derived from an EMBL/GenBank/DDBJ whole genome shotgun (WGS) entry which is preliminary data.</text>
</comment>
<evidence type="ECO:0000256" key="3">
    <source>
        <dbReference type="ARBA" id="ARBA00022490"/>
    </source>
</evidence>
<keyword evidence="5" id="KW-0808">Transferase</keyword>
<dbReference type="OrthoDB" id="9799827at2"/>
<comment type="subcellular location">
    <subcellularLocation>
        <location evidence="1">Cytoplasm</location>
    </subcellularLocation>
</comment>
<dbReference type="CDD" id="cd00006">
    <property type="entry name" value="PTS_IIA_man"/>
    <property type="match status" value="1"/>
</dbReference>
<organism evidence="10 12">
    <name type="scientific">Lentibacillus cibarius</name>
    <dbReference type="NCBI Taxonomy" id="2583219"/>
    <lineage>
        <taxon>Bacteria</taxon>
        <taxon>Bacillati</taxon>
        <taxon>Bacillota</taxon>
        <taxon>Bacilli</taxon>
        <taxon>Bacillales</taxon>
        <taxon>Bacillaceae</taxon>
        <taxon>Lentibacillus</taxon>
    </lineage>
</organism>
<dbReference type="GO" id="GO:0016301">
    <property type="term" value="F:kinase activity"/>
    <property type="evidence" value="ECO:0007669"/>
    <property type="project" value="UniProtKB-KW"/>
</dbReference>
<dbReference type="InterPro" id="IPR036662">
    <property type="entry name" value="PTS_EIIA_man-typ_sf"/>
</dbReference>
<dbReference type="Proteomes" id="UP000306980">
    <property type="component" value="Unassembled WGS sequence"/>
</dbReference>
<evidence type="ECO:0000313" key="10">
    <source>
        <dbReference type="EMBL" id="TRM10389.1"/>
    </source>
</evidence>
<dbReference type="InterPro" id="IPR033887">
    <property type="entry name" value="PTS_IIA_man"/>
</dbReference>
<dbReference type="PROSITE" id="PS51096">
    <property type="entry name" value="PTS_EIIA_TYPE_4"/>
    <property type="match status" value="1"/>
</dbReference>
<name>A0A549YES5_9BACI</name>
<keyword evidence="6" id="KW-0598">Phosphotransferase system</keyword>
<dbReference type="Gene3D" id="3.40.50.510">
    <property type="entry name" value="Phosphotransferase system, mannose-type IIA component"/>
    <property type="match status" value="1"/>
</dbReference>
<proteinExistence type="predicted"/>
<dbReference type="InterPro" id="IPR051471">
    <property type="entry name" value="Bacterial_PTS_sugar_comp"/>
</dbReference>
<gene>
    <name evidence="9" type="ORF">FFL34_04745</name>
    <name evidence="10" type="ORF">FH966_00900</name>
</gene>
<accession>A0A549YES5</accession>
<reference evidence="10 12" key="2">
    <citation type="submission" date="2019-07" db="EMBL/GenBank/DDBJ databases">
        <title>Genomic analysis of Lentibacillus sp. NKC851-2.</title>
        <authorList>
            <person name="Oh Y.J."/>
        </authorList>
    </citation>
    <scope>NUCLEOTIDE SEQUENCE [LARGE SCALE GENOMIC DNA]</scope>
    <source>
        <strain evidence="10 12">NKC851-2</strain>
    </source>
</reference>
<feature type="domain" description="PTS EIIA type-4" evidence="8">
    <location>
        <begin position="4"/>
        <end position="124"/>
    </location>
</feature>
<evidence type="ECO:0000256" key="5">
    <source>
        <dbReference type="ARBA" id="ARBA00022679"/>
    </source>
</evidence>
<evidence type="ECO:0000256" key="1">
    <source>
        <dbReference type="ARBA" id="ARBA00004496"/>
    </source>
</evidence>
<dbReference type="PANTHER" id="PTHR33799">
    <property type="entry name" value="PTS PERMEASE-RELATED-RELATED"/>
    <property type="match status" value="1"/>
</dbReference>
<evidence type="ECO:0000313" key="11">
    <source>
        <dbReference type="Proteomes" id="UP000306980"/>
    </source>
</evidence>
<dbReference type="GO" id="GO:0009401">
    <property type="term" value="P:phosphoenolpyruvate-dependent sugar phosphotransferase system"/>
    <property type="evidence" value="ECO:0007669"/>
    <property type="project" value="UniProtKB-KW"/>
</dbReference>
<keyword evidence="4 10" id="KW-0762">Sugar transport</keyword>
<protein>
    <submittedName>
        <fullName evidence="10">PTS sugar transporter subunit IIA</fullName>
    </submittedName>
</protein>
<keyword evidence="12" id="KW-1185">Reference proteome</keyword>
<accession>A0A5S3QJV3</accession>